<sequence>MPVARDMKILIQALNYPPEFISTGKYTGEMAEWLAARGHEVSVITTPPYYPRWQVWQEYSAFAYARETIQNVKVIRCPLWVPTKPSGLKRILHLLSFVVWVHWRRVLANRRGFGPRRLIFRRIYNDLRGMG</sequence>
<dbReference type="InterPro" id="IPR028098">
    <property type="entry name" value="Glyco_trans_4-like_N"/>
</dbReference>
<dbReference type="Gene3D" id="3.40.50.2000">
    <property type="entry name" value="Glycogen Phosphorylase B"/>
    <property type="match status" value="1"/>
</dbReference>
<accession>A0A4E0QM95</accession>
<dbReference type="Proteomes" id="UP000030428">
    <property type="component" value="Unassembled WGS sequence"/>
</dbReference>
<organism evidence="2 3">
    <name type="scientific">Candidatus Thiomargarita nelsonii</name>
    <dbReference type="NCBI Taxonomy" id="1003181"/>
    <lineage>
        <taxon>Bacteria</taxon>
        <taxon>Pseudomonadati</taxon>
        <taxon>Pseudomonadota</taxon>
        <taxon>Gammaproteobacteria</taxon>
        <taxon>Thiotrichales</taxon>
        <taxon>Thiotrichaceae</taxon>
        <taxon>Thiomargarita</taxon>
    </lineage>
</organism>
<feature type="domain" description="Glycosyltransferase subfamily 4-like N-terminal" evidence="1">
    <location>
        <begin position="24"/>
        <end position="107"/>
    </location>
</feature>
<gene>
    <name evidence="2" type="ORF">PN36_33410</name>
</gene>
<keyword evidence="3" id="KW-1185">Reference proteome</keyword>
<comment type="caution">
    <text evidence="2">The sequence shown here is derived from an EMBL/GenBank/DDBJ whole genome shotgun (WGS) entry which is preliminary data.</text>
</comment>
<protein>
    <recommendedName>
        <fullName evidence="1">Glycosyltransferase subfamily 4-like N-terminal domain-containing protein</fullName>
    </recommendedName>
</protein>
<evidence type="ECO:0000313" key="2">
    <source>
        <dbReference type="EMBL" id="TGN99800.1"/>
    </source>
</evidence>
<proteinExistence type="predicted"/>
<name>A0A4E0QM95_9GAMM</name>
<dbReference type="GO" id="GO:0016757">
    <property type="term" value="F:glycosyltransferase activity"/>
    <property type="evidence" value="ECO:0007669"/>
    <property type="project" value="UniProtKB-ARBA"/>
</dbReference>
<dbReference type="Pfam" id="PF13579">
    <property type="entry name" value="Glyco_trans_4_4"/>
    <property type="match status" value="1"/>
</dbReference>
<dbReference type="SUPFAM" id="SSF53756">
    <property type="entry name" value="UDP-Glycosyltransferase/glycogen phosphorylase"/>
    <property type="match status" value="1"/>
</dbReference>
<evidence type="ECO:0000313" key="3">
    <source>
        <dbReference type="Proteomes" id="UP000030428"/>
    </source>
</evidence>
<dbReference type="AlphaFoldDB" id="A0A4E0QM95"/>
<evidence type="ECO:0000259" key="1">
    <source>
        <dbReference type="Pfam" id="PF13579"/>
    </source>
</evidence>
<dbReference type="EMBL" id="JSZA02000346">
    <property type="protein sequence ID" value="TGN99800.1"/>
    <property type="molecule type" value="Genomic_DNA"/>
</dbReference>
<reference evidence="2 3" key="1">
    <citation type="journal article" date="2016" name="Front. Microbiol.">
        <title>Single-Cell (Meta-)Genomics of a Dimorphic Candidatus Thiomargarita nelsonii Reveals Genomic Plasticity.</title>
        <authorList>
            <person name="Flood B.E."/>
            <person name="Fliss P."/>
            <person name="Jones D.S."/>
            <person name="Dick G.J."/>
            <person name="Jain S."/>
            <person name="Kaster A.K."/>
            <person name="Winkel M."/>
            <person name="Mussmann M."/>
            <person name="Bailey J."/>
        </authorList>
    </citation>
    <scope>NUCLEOTIDE SEQUENCE [LARGE SCALE GENOMIC DNA]</scope>
    <source>
        <strain evidence="2">Hydrate Ridge</strain>
    </source>
</reference>